<dbReference type="AlphaFoldDB" id="A0A1G2AT59"/>
<comment type="caution">
    <text evidence="1">The sequence shown here is derived from an EMBL/GenBank/DDBJ whole genome shotgun (WGS) entry which is preliminary data.</text>
</comment>
<name>A0A1G2AT59_9BACT</name>
<protein>
    <submittedName>
        <fullName evidence="1">Uncharacterized protein</fullName>
    </submittedName>
</protein>
<sequence>MTIHEFMQTRPYLIWYTKDFQHLSEGAVVESVLNYGDFDDIKKMIAILGREKVARIFRKQIKQKRMNYNPKIVNYFTLYFKKHA</sequence>
<dbReference type="EMBL" id="MHKB01000008">
    <property type="protein sequence ID" value="OGY79686.1"/>
    <property type="molecule type" value="Genomic_DNA"/>
</dbReference>
<gene>
    <name evidence="1" type="ORF">A3B74_02855</name>
</gene>
<reference evidence="1 2" key="1">
    <citation type="journal article" date="2016" name="Nat. Commun.">
        <title>Thousands of microbial genomes shed light on interconnected biogeochemical processes in an aquifer system.</title>
        <authorList>
            <person name="Anantharaman K."/>
            <person name="Brown C.T."/>
            <person name="Hug L.A."/>
            <person name="Sharon I."/>
            <person name="Castelle C.J."/>
            <person name="Probst A.J."/>
            <person name="Thomas B.C."/>
            <person name="Singh A."/>
            <person name="Wilkins M.J."/>
            <person name="Karaoz U."/>
            <person name="Brodie E.L."/>
            <person name="Williams K.H."/>
            <person name="Hubbard S.S."/>
            <person name="Banfield J.F."/>
        </authorList>
    </citation>
    <scope>NUCLEOTIDE SEQUENCE [LARGE SCALE GENOMIC DNA]</scope>
</reference>
<evidence type="ECO:0000313" key="2">
    <source>
        <dbReference type="Proteomes" id="UP000177165"/>
    </source>
</evidence>
<proteinExistence type="predicted"/>
<evidence type="ECO:0000313" key="1">
    <source>
        <dbReference type="EMBL" id="OGY79686.1"/>
    </source>
</evidence>
<organism evidence="1 2">
    <name type="scientific">Candidatus Kerfeldbacteria bacterium RIFCSPHIGHO2_02_FULL_42_14</name>
    <dbReference type="NCBI Taxonomy" id="1798540"/>
    <lineage>
        <taxon>Bacteria</taxon>
        <taxon>Candidatus Kerfeldiibacteriota</taxon>
    </lineage>
</organism>
<dbReference type="Proteomes" id="UP000177165">
    <property type="component" value="Unassembled WGS sequence"/>
</dbReference>
<accession>A0A1G2AT59</accession>